<comment type="subcellular location">
    <subcellularLocation>
        <location evidence="1">Nucleus</location>
    </subcellularLocation>
</comment>
<proteinExistence type="predicted"/>
<dbReference type="InterPro" id="IPR051377">
    <property type="entry name" value="DNA_Pol-Epsilon_Subunit"/>
</dbReference>
<dbReference type="GO" id="GO:0008622">
    <property type="term" value="C:epsilon DNA polymerase complex"/>
    <property type="evidence" value="ECO:0007669"/>
    <property type="project" value="TreeGrafter"/>
</dbReference>
<name>A0A1Y2FT29_PROLT</name>
<sequence length="219" mass="24447">MTEKINSFEDNLMPRSTIRNCAKAVLKADAPIQKEALLALTKASTVFISYLTAQANEIAISRKRKTIMPVDVFEALKVIEFERFVDDLKKEHEEQDALRKEKRNQKRPTEEDAATQASQAEEGTQSKRPRLEEAADPDDVRGEEDSQSDTDEEAEGKEDENENDEVDDADDADETLFQGEDTSTRADDLAGEAIAESQDGPTRDALDYDEALDNGDESD</sequence>
<evidence type="ECO:0000313" key="8">
    <source>
        <dbReference type="EMBL" id="ORY87153.1"/>
    </source>
</evidence>
<keyword evidence="9" id="KW-1185">Reference proteome</keyword>
<accession>A0A1Y2FT29</accession>
<dbReference type="PANTHER" id="PTHR46172:SF1">
    <property type="entry name" value="DNA POLYMERASE EPSILON SUBUNIT 3"/>
    <property type="match status" value="1"/>
</dbReference>
<feature type="compositionally biased region" description="Basic and acidic residues" evidence="6">
    <location>
        <begin position="129"/>
        <end position="144"/>
    </location>
</feature>
<evidence type="ECO:0000256" key="6">
    <source>
        <dbReference type="SAM" id="MobiDB-lite"/>
    </source>
</evidence>
<dbReference type="InterPro" id="IPR007125">
    <property type="entry name" value="H2A/H2B/H3"/>
</dbReference>
<dbReference type="OrthoDB" id="1707486at2759"/>
<dbReference type="GO" id="GO:0031507">
    <property type="term" value="P:heterochromatin formation"/>
    <property type="evidence" value="ECO:0007669"/>
    <property type="project" value="TreeGrafter"/>
</dbReference>
<protein>
    <recommendedName>
        <fullName evidence="4">DNA polymerase epsilon subunit D</fullName>
    </recommendedName>
    <alternativeName>
        <fullName evidence="5">DNA polymerase II subunit D</fullName>
    </alternativeName>
</protein>
<feature type="domain" description="Core Histone H2A/H2B/H3" evidence="7">
    <location>
        <begin position="13"/>
        <end position="77"/>
    </location>
</feature>
<evidence type="ECO:0000256" key="4">
    <source>
        <dbReference type="ARBA" id="ARBA00039775"/>
    </source>
</evidence>
<organism evidence="8 9">
    <name type="scientific">Protomyces lactucae-debilis</name>
    <dbReference type="NCBI Taxonomy" id="2754530"/>
    <lineage>
        <taxon>Eukaryota</taxon>
        <taxon>Fungi</taxon>
        <taxon>Dikarya</taxon>
        <taxon>Ascomycota</taxon>
        <taxon>Taphrinomycotina</taxon>
        <taxon>Taphrinomycetes</taxon>
        <taxon>Taphrinales</taxon>
        <taxon>Protomycetaceae</taxon>
        <taxon>Protomyces</taxon>
    </lineage>
</organism>
<dbReference type="STRING" id="56484.A0A1Y2FT29"/>
<evidence type="ECO:0000256" key="5">
    <source>
        <dbReference type="ARBA" id="ARBA00042096"/>
    </source>
</evidence>
<dbReference type="SUPFAM" id="SSF47113">
    <property type="entry name" value="Histone-fold"/>
    <property type="match status" value="1"/>
</dbReference>
<dbReference type="OMA" id="NTYRRKV"/>
<dbReference type="GO" id="GO:0008623">
    <property type="term" value="C:CHRAC"/>
    <property type="evidence" value="ECO:0007669"/>
    <property type="project" value="TreeGrafter"/>
</dbReference>
<comment type="caution">
    <text evidence="8">The sequence shown here is derived from an EMBL/GenBank/DDBJ whole genome shotgun (WGS) entry which is preliminary data.</text>
</comment>
<feature type="compositionally biased region" description="Acidic residues" evidence="6">
    <location>
        <begin position="145"/>
        <end position="174"/>
    </location>
</feature>
<dbReference type="Proteomes" id="UP000193685">
    <property type="component" value="Unassembled WGS sequence"/>
</dbReference>
<dbReference type="InterPro" id="IPR009072">
    <property type="entry name" value="Histone-fold"/>
</dbReference>
<dbReference type="AlphaFoldDB" id="A0A1Y2FT29"/>
<dbReference type="CDD" id="cd22928">
    <property type="entry name" value="HFD_POLE3_DPB4"/>
    <property type="match status" value="1"/>
</dbReference>
<dbReference type="GO" id="GO:0006272">
    <property type="term" value="P:leading strand elongation"/>
    <property type="evidence" value="ECO:0007669"/>
    <property type="project" value="TreeGrafter"/>
</dbReference>
<evidence type="ECO:0000256" key="1">
    <source>
        <dbReference type="ARBA" id="ARBA00004123"/>
    </source>
</evidence>
<reference evidence="8 9" key="1">
    <citation type="submission" date="2016-07" db="EMBL/GenBank/DDBJ databases">
        <title>Pervasive Adenine N6-methylation of Active Genes in Fungi.</title>
        <authorList>
            <consortium name="DOE Joint Genome Institute"/>
            <person name="Mondo S.J."/>
            <person name="Dannebaum R.O."/>
            <person name="Kuo R.C."/>
            <person name="Labutti K."/>
            <person name="Haridas S."/>
            <person name="Kuo A."/>
            <person name="Salamov A."/>
            <person name="Ahrendt S.R."/>
            <person name="Lipzen A."/>
            <person name="Sullivan W."/>
            <person name="Andreopoulos W.B."/>
            <person name="Clum A."/>
            <person name="Lindquist E."/>
            <person name="Daum C."/>
            <person name="Ramamoorthy G.K."/>
            <person name="Gryganskyi A."/>
            <person name="Culley D."/>
            <person name="Magnuson J.K."/>
            <person name="James T.Y."/>
            <person name="O'Malley M.A."/>
            <person name="Stajich J.E."/>
            <person name="Spatafora J.W."/>
            <person name="Visel A."/>
            <person name="Grigoriev I.V."/>
        </authorList>
    </citation>
    <scope>NUCLEOTIDE SEQUENCE [LARGE SCALE GENOMIC DNA]</scope>
    <source>
        <strain evidence="8 9">12-1054</strain>
    </source>
</reference>
<dbReference type="GO" id="GO:0046982">
    <property type="term" value="F:protein heterodimerization activity"/>
    <property type="evidence" value="ECO:0007669"/>
    <property type="project" value="InterPro"/>
</dbReference>
<dbReference type="Gene3D" id="1.10.20.10">
    <property type="entry name" value="Histone, subunit A"/>
    <property type="match status" value="1"/>
</dbReference>
<evidence type="ECO:0000256" key="3">
    <source>
        <dbReference type="ARBA" id="ARBA00023242"/>
    </source>
</evidence>
<dbReference type="PANTHER" id="PTHR46172">
    <property type="entry name" value="DNA POLYMERASE EPSILON SUBUNIT 3"/>
    <property type="match status" value="1"/>
</dbReference>
<gene>
    <name evidence="8" type="ORF">BCR37DRAFT_364376</name>
</gene>
<evidence type="ECO:0000256" key="2">
    <source>
        <dbReference type="ARBA" id="ARBA00022705"/>
    </source>
</evidence>
<keyword evidence="2" id="KW-0235">DNA replication</keyword>
<dbReference type="GO" id="GO:0006974">
    <property type="term" value="P:DNA damage response"/>
    <property type="evidence" value="ECO:0007669"/>
    <property type="project" value="TreeGrafter"/>
</dbReference>
<feature type="region of interest" description="Disordered" evidence="6">
    <location>
        <begin position="95"/>
        <end position="219"/>
    </location>
</feature>
<keyword evidence="3" id="KW-0539">Nucleus</keyword>
<evidence type="ECO:0000313" key="9">
    <source>
        <dbReference type="Proteomes" id="UP000193685"/>
    </source>
</evidence>
<dbReference type="Pfam" id="PF00125">
    <property type="entry name" value="Histone"/>
    <property type="match status" value="1"/>
</dbReference>
<feature type="compositionally biased region" description="Acidic residues" evidence="6">
    <location>
        <begin position="207"/>
        <end position="219"/>
    </location>
</feature>
<dbReference type="RefSeq" id="XP_040728009.1">
    <property type="nucleotide sequence ID" value="XM_040868253.1"/>
</dbReference>
<dbReference type="GeneID" id="63784852"/>
<dbReference type="EMBL" id="MCFI01000002">
    <property type="protein sequence ID" value="ORY87153.1"/>
    <property type="molecule type" value="Genomic_DNA"/>
</dbReference>
<dbReference type="GO" id="GO:0031490">
    <property type="term" value="F:chromatin DNA binding"/>
    <property type="evidence" value="ECO:0007669"/>
    <property type="project" value="TreeGrafter"/>
</dbReference>
<evidence type="ECO:0000259" key="7">
    <source>
        <dbReference type="Pfam" id="PF00125"/>
    </source>
</evidence>